<dbReference type="AlphaFoldDB" id="A0A7H8QQM8"/>
<protein>
    <submittedName>
        <fullName evidence="1">Uncharacterized protein</fullName>
    </submittedName>
</protein>
<accession>A0A7H8QQM8</accession>
<dbReference type="EMBL" id="CP055899">
    <property type="protein sequence ID" value="QKX55781.1"/>
    <property type="molecule type" value="Genomic_DNA"/>
</dbReference>
<dbReference type="RefSeq" id="XP_035341959.1">
    <property type="nucleotide sequence ID" value="XM_035486066.1"/>
</dbReference>
<reference evidence="2" key="1">
    <citation type="submission" date="2020-06" db="EMBL/GenBank/DDBJ databases">
        <title>A chromosome-scale genome assembly of Talaromyces rugulosus W13939.</title>
        <authorList>
            <person name="Wang B."/>
            <person name="Guo L."/>
            <person name="Ye K."/>
            <person name="Wang L."/>
        </authorList>
    </citation>
    <scope>NUCLEOTIDE SEQUENCE [LARGE SCALE GENOMIC DNA]</scope>
    <source>
        <strain evidence="2">W13939</strain>
    </source>
</reference>
<dbReference type="GeneID" id="55990386"/>
<name>A0A7H8QQM8_TALRU</name>
<evidence type="ECO:0000313" key="2">
    <source>
        <dbReference type="Proteomes" id="UP000509510"/>
    </source>
</evidence>
<organism evidence="1 2">
    <name type="scientific">Talaromyces rugulosus</name>
    <name type="common">Penicillium rugulosum</name>
    <dbReference type="NCBI Taxonomy" id="121627"/>
    <lineage>
        <taxon>Eukaryota</taxon>
        <taxon>Fungi</taxon>
        <taxon>Dikarya</taxon>
        <taxon>Ascomycota</taxon>
        <taxon>Pezizomycotina</taxon>
        <taxon>Eurotiomycetes</taxon>
        <taxon>Eurotiomycetidae</taxon>
        <taxon>Eurotiales</taxon>
        <taxon>Trichocomaceae</taxon>
        <taxon>Talaromyces</taxon>
        <taxon>Talaromyces sect. Islandici</taxon>
    </lineage>
</organism>
<gene>
    <name evidence="1" type="ORF">TRUGW13939_02879</name>
</gene>
<dbReference type="KEGG" id="trg:TRUGW13939_02879"/>
<proteinExistence type="predicted"/>
<keyword evidence="2" id="KW-1185">Reference proteome</keyword>
<sequence>MIPDQVLPFVCLPHFQRFESCLSSSSLFSVDDQIRQIFPLPSNKMPSGVAQRPLAVAQAPLPDVLVGNHHTKSSALHNIHFVGTISPWTNFENDVHSFCAGINWAQYTHVLTYKGKTSKPWNLDQDQTDTGDEAALQGKFRAHLGEPVTAICTVTGRHAQVTDFRATDVVPIDRSTPDLAIKVGDTLAGVGKAKVFWVRDHHLGHASGKILHLRHVLGQIALYMKIYKVKCGFHTTYKETIFLKQERTSSGWVLYYSDPIQHDAIGDRSNGTVSLRECFLYLVDEAIKSPVADNNELQWVSPDRH</sequence>
<dbReference type="OrthoDB" id="2156052at2759"/>
<evidence type="ECO:0000313" key="1">
    <source>
        <dbReference type="EMBL" id="QKX55781.1"/>
    </source>
</evidence>
<dbReference type="Proteomes" id="UP000509510">
    <property type="component" value="Chromosome II"/>
</dbReference>